<sequence length="73" mass="7991">MLPQSSLIIVGPSKELDPRLQLARLPVKFSPGRLLGHHQVPFSLSLRCTASGFAVGLAPGTLLRHYGLEDRHH</sequence>
<comment type="caution">
    <text evidence="1">The sequence shown here is derived from an EMBL/GenBank/DDBJ whole genome shotgun (WGS) entry which is preliminary data.</text>
</comment>
<evidence type="ECO:0000313" key="1">
    <source>
        <dbReference type="EMBL" id="KAJ8353318.1"/>
    </source>
</evidence>
<organism evidence="1 2">
    <name type="scientific">Synaphobranchus kaupii</name>
    <name type="common">Kaup's arrowtooth eel</name>
    <dbReference type="NCBI Taxonomy" id="118154"/>
    <lineage>
        <taxon>Eukaryota</taxon>
        <taxon>Metazoa</taxon>
        <taxon>Chordata</taxon>
        <taxon>Craniata</taxon>
        <taxon>Vertebrata</taxon>
        <taxon>Euteleostomi</taxon>
        <taxon>Actinopterygii</taxon>
        <taxon>Neopterygii</taxon>
        <taxon>Teleostei</taxon>
        <taxon>Anguilliformes</taxon>
        <taxon>Synaphobranchidae</taxon>
        <taxon>Synaphobranchus</taxon>
    </lineage>
</organism>
<reference evidence="1" key="1">
    <citation type="journal article" date="2023" name="Science">
        <title>Genome structures resolve the early diversification of teleost fishes.</title>
        <authorList>
            <person name="Parey E."/>
            <person name="Louis A."/>
            <person name="Montfort J."/>
            <person name="Bouchez O."/>
            <person name="Roques C."/>
            <person name="Iampietro C."/>
            <person name="Lluch J."/>
            <person name="Castinel A."/>
            <person name="Donnadieu C."/>
            <person name="Desvignes T."/>
            <person name="Floi Bucao C."/>
            <person name="Jouanno E."/>
            <person name="Wen M."/>
            <person name="Mejri S."/>
            <person name="Dirks R."/>
            <person name="Jansen H."/>
            <person name="Henkel C."/>
            <person name="Chen W.J."/>
            <person name="Zahm M."/>
            <person name="Cabau C."/>
            <person name="Klopp C."/>
            <person name="Thompson A.W."/>
            <person name="Robinson-Rechavi M."/>
            <person name="Braasch I."/>
            <person name="Lecointre G."/>
            <person name="Bobe J."/>
            <person name="Postlethwait J.H."/>
            <person name="Berthelot C."/>
            <person name="Roest Crollius H."/>
            <person name="Guiguen Y."/>
        </authorList>
    </citation>
    <scope>NUCLEOTIDE SEQUENCE</scope>
    <source>
        <strain evidence="1">WJC10195</strain>
    </source>
</reference>
<name>A0A9Q1F8H9_SYNKA</name>
<proteinExistence type="predicted"/>
<dbReference type="AlphaFoldDB" id="A0A9Q1F8H9"/>
<gene>
    <name evidence="1" type="ORF">SKAU_G00208850</name>
</gene>
<evidence type="ECO:0000313" key="2">
    <source>
        <dbReference type="Proteomes" id="UP001152622"/>
    </source>
</evidence>
<dbReference type="EMBL" id="JAINUF010000007">
    <property type="protein sequence ID" value="KAJ8353318.1"/>
    <property type="molecule type" value="Genomic_DNA"/>
</dbReference>
<protein>
    <submittedName>
        <fullName evidence="1">Uncharacterized protein</fullName>
    </submittedName>
</protein>
<keyword evidence="2" id="KW-1185">Reference proteome</keyword>
<accession>A0A9Q1F8H9</accession>
<dbReference type="Proteomes" id="UP001152622">
    <property type="component" value="Chromosome 7"/>
</dbReference>